<dbReference type="KEGG" id="cdx:CDES_14095"/>
<keyword evidence="2" id="KW-1185">Reference proteome</keyword>
<evidence type="ECO:0000313" key="2">
    <source>
        <dbReference type="Proteomes" id="UP000068067"/>
    </source>
</evidence>
<sequence>MQPQPDDLMLFVQGGAVQPTFEQAEQALDLASAMVLGYTRGAGKSASGWRDGVGEVVLTVAARIIGNPHQVQWRNQAGNFSVMRSDGFKGFTLAERFILDRYRKTAI</sequence>
<protein>
    <submittedName>
        <fullName evidence="1">Uncharacterized protein</fullName>
    </submittedName>
</protein>
<dbReference type="STRING" id="931089.CDES_14095"/>
<organism evidence="1 2">
    <name type="scientific">Corynebacterium deserti GIMN1.010</name>
    <dbReference type="NCBI Taxonomy" id="931089"/>
    <lineage>
        <taxon>Bacteria</taxon>
        <taxon>Bacillati</taxon>
        <taxon>Actinomycetota</taxon>
        <taxon>Actinomycetes</taxon>
        <taxon>Mycobacteriales</taxon>
        <taxon>Corynebacteriaceae</taxon>
        <taxon>Corynebacterium</taxon>
    </lineage>
</organism>
<dbReference type="AlphaFoldDB" id="A0A0M5IGQ6"/>
<dbReference type="EMBL" id="CP009220">
    <property type="protein sequence ID" value="ALC07144.1"/>
    <property type="molecule type" value="Genomic_DNA"/>
</dbReference>
<gene>
    <name evidence="1" type="ORF">CDES_14095</name>
</gene>
<dbReference type="Proteomes" id="UP000068067">
    <property type="component" value="Chromosome"/>
</dbReference>
<name>A0A0M5IGQ6_9CORY</name>
<accession>A0A0M5IGQ6</accession>
<proteinExistence type="predicted"/>
<evidence type="ECO:0000313" key="1">
    <source>
        <dbReference type="EMBL" id="ALC07144.1"/>
    </source>
</evidence>
<dbReference type="PATRIC" id="fig|931089.4.peg.2850"/>
<reference evidence="1 2" key="1">
    <citation type="submission" date="2014-08" db="EMBL/GenBank/DDBJ databases">
        <title>Complete genome sequence of Corynebacterium deserti GIMN1.010 (=DSM 45689), isolated from desert sand in western China.</title>
        <authorList>
            <person name="Ruckert C."/>
            <person name="Albersmeier A."/>
            <person name="Kalinowski J."/>
        </authorList>
    </citation>
    <scope>NUCLEOTIDE SEQUENCE [LARGE SCALE GENOMIC DNA]</scope>
    <source>
        <strain evidence="1 2">GIMN1.010</strain>
    </source>
</reference>